<keyword evidence="2" id="KW-1185">Reference proteome</keyword>
<evidence type="ECO:0000313" key="2">
    <source>
        <dbReference type="Proteomes" id="UP000288429"/>
    </source>
</evidence>
<accession>A0A428UVU7</accession>
<dbReference type="Proteomes" id="UP000288429">
    <property type="component" value="Unassembled WGS sequence"/>
</dbReference>
<evidence type="ECO:0000313" key="1">
    <source>
        <dbReference type="EMBL" id="RSM18392.1"/>
    </source>
</evidence>
<dbReference type="AlphaFoldDB" id="A0A428UVU7"/>
<reference evidence="1 2" key="1">
    <citation type="submission" date="2017-06" db="EMBL/GenBank/DDBJ databases">
        <title>Cmopartive genomic analysis of Ambrosia Fusariam Clade fungi.</title>
        <authorList>
            <person name="Stajich J.E."/>
            <person name="Carrillo J."/>
            <person name="Kijimoto T."/>
            <person name="Eskalen A."/>
            <person name="O'Donnell K."/>
            <person name="Kasson M."/>
        </authorList>
    </citation>
    <scope>NUCLEOTIDE SEQUENCE [LARGE SCALE GENOMIC DNA]</scope>
    <source>
        <strain evidence="1 2">NRRL 20438</strain>
    </source>
</reference>
<name>A0A428UVU7_9HYPO</name>
<sequence>MNATKAAITSISTRPFLRGKAVIVLAAAAAATAAAFRYKAAALNQNDIEQRTRKAPHGYVSVDRSGGGI</sequence>
<protein>
    <submittedName>
        <fullName evidence="1">Uncharacterized protein</fullName>
    </submittedName>
</protein>
<organism evidence="1 2">
    <name type="scientific">Fusarium ambrosium</name>
    <dbReference type="NCBI Taxonomy" id="131363"/>
    <lineage>
        <taxon>Eukaryota</taxon>
        <taxon>Fungi</taxon>
        <taxon>Dikarya</taxon>
        <taxon>Ascomycota</taxon>
        <taxon>Pezizomycotina</taxon>
        <taxon>Sordariomycetes</taxon>
        <taxon>Hypocreomycetidae</taxon>
        <taxon>Hypocreales</taxon>
        <taxon>Nectriaceae</taxon>
        <taxon>Fusarium</taxon>
        <taxon>Fusarium solani species complex</taxon>
    </lineage>
</organism>
<proteinExistence type="predicted"/>
<dbReference type="EMBL" id="NIZV01000022">
    <property type="protein sequence ID" value="RSM18392.1"/>
    <property type="molecule type" value="Genomic_DNA"/>
</dbReference>
<gene>
    <name evidence="1" type="ORF">CDV31_002716</name>
</gene>
<comment type="caution">
    <text evidence="1">The sequence shown here is derived from an EMBL/GenBank/DDBJ whole genome shotgun (WGS) entry which is preliminary data.</text>
</comment>